<dbReference type="SUPFAM" id="SSF51445">
    <property type="entry name" value="(Trans)glycosidases"/>
    <property type="match status" value="1"/>
</dbReference>
<evidence type="ECO:0000313" key="7">
    <source>
        <dbReference type="Proteomes" id="UP001367771"/>
    </source>
</evidence>
<evidence type="ECO:0000256" key="2">
    <source>
        <dbReference type="ARBA" id="ARBA00022801"/>
    </source>
</evidence>
<dbReference type="Pfam" id="PF00232">
    <property type="entry name" value="Glyco_hydro_1"/>
    <property type="match status" value="2"/>
</dbReference>
<evidence type="ECO:0000256" key="3">
    <source>
        <dbReference type="ARBA" id="ARBA00023295"/>
    </source>
</evidence>
<dbReference type="PROSITE" id="PS51318">
    <property type="entry name" value="TAT"/>
    <property type="match status" value="1"/>
</dbReference>
<feature type="chain" id="PRO_5045373427" evidence="5">
    <location>
        <begin position="35"/>
        <end position="443"/>
    </location>
</feature>
<dbReference type="InterPro" id="IPR001360">
    <property type="entry name" value="Glyco_hydro_1"/>
</dbReference>
<evidence type="ECO:0000256" key="4">
    <source>
        <dbReference type="RuleBase" id="RU003690"/>
    </source>
</evidence>
<comment type="similarity">
    <text evidence="1 4">Belongs to the glycosyl hydrolase 1 family.</text>
</comment>
<name>A0ABU8H6F7_9SPHN</name>
<reference evidence="6 7" key="1">
    <citation type="journal article" date="2013" name="Int. J. Syst. Evol. Microbiol.">
        <title>Sphingomonas kyungheensis sp. nov., a bacterium with ginsenoside-converting activity isolated from soil of a ginseng field.</title>
        <authorList>
            <person name="Son H.M."/>
            <person name="Yang J.E."/>
            <person name="Park Y."/>
            <person name="Han C.K."/>
            <person name="Kim S.G."/>
            <person name="Kook M."/>
            <person name="Yi T.H."/>
        </authorList>
    </citation>
    <scope>NUCLEOTIDE SEQUENCE [LARGE SCALE GENOMIC DNA]</scope>
    <source>
        <strain evidence="6 7">LMG 26582</strain>
    </source>
</reference>
<gene>
    <name evidence="6" type="ORF">V8201_15620</name>
</gene>
<keyword evidence="3" id="KW-0326">Glycosidase</keyword>
<evidence type="ECO:0000256" key="1">
    <source>
        <dbReference type="ARBA" id="ARBA00010838"/>
    </source>
</evidence>
<dbReference type="Gene3D" id="3.20.20.80">
    <property type="entry name" value="Glycosidases"/>
    <property type="match status" value="1"/>
</dbReference>
<dbReference type="RefSeq" id="WP_336545873.1">
    <property type="nucleotide sequence ID" value="NZ_JBBBDM010000010.1"/>
</dbReference>
<dbReference type="InterPro" id="IPR006311">
    <property type="entry name" value="TAT_signal"/>
</dbReference>
<dbReference type="InterPro" id="IPR017853">
    <property type="entry name" value="GH"/>
</dbReference>
<comment type="caution">
    <text evidence="6">The sequence shown here is derived from an EMBL/GenBank/DDBJ whole genome shotgun (WGS) entry which is preliminary data.</text>
</comment>
<dbReference type="EMBL" id="JBBBDM010000010">
    <property type="protein sequence ID" value="MEI5688521.1"/>
    <property type="molecule type" value="Genomic_DNA"/>
</dbReference>
<protein>
    <submittedName>
        <fullName evidence="6">Family 1 glycosylhydrolase</fullName>
    </submittedName>
</protein>
<sequence length="443" mass="47937">MTTIDRRAMIANAAMIPLAGAAATVGLTPAPAAAAPRVFPPSFLWGVATSGHQTEGNNTNSDVWAVEHLTPSNFKEPSGDTCDSFERWPVDLDIVRGLHLDSYRFSLEWARIEPEPGQVSIAMLDHYKAMIDGCRSRGIKPIVTFSHFSCPRWFAAAGGWTNPEAPQLFARFCDRAARHLAGAIHAAATLNEPNLMRLLRYKLPARALAGSDAVRAAAAQAYGSDRFVAMMIESAAQTEAALPIMIAAHHAGRAAIKAVRSDLPVGVTLAIEDDQAVGAPEARDRKRRLCYADWLEAARGDDFVGVQNYERSRIGAEGRLPPPAGAMLNASGAEIYPPSLAGAVHYAWDVAKVPVLVSEHGVNTQDDRQRAALIPAALAHLHDTMAQGVPVLGYCHWSLLDNFEWIFGYGPRYGLASVDRTTFRRTLKPSAHVLAAIARRRAV</sequence>
<keyword evidence="7" id="KW-1185">Reference proteome</keyword>
<evidence type="ECO:0000313" key="6">
    <source>
        <dbReference type="EMBL" id="MEI5688521.1"/>
    </source>
</evidence>
<organism evidence="6 7">
    <name type="scientific">Sphingomonas kyungheensis</name>
    <dbReference type="NCBI Taxonomy" id="1069987"/>
    <lineage>
        <taxon>Bacteria</taxon>
        <taxon>Pseudomonadati</taxon>
        <taxon>Pseudomonadota</taxon>
        <taxon>Alphaproteobacteria</taxon>
        <taxon>Sphingomonadales</taxon>
        <taxon>Sphingomonadaceae</taxon>
        <taxon>Sphingomonas</taxon>
    </lineage>
</organism>
<feature type="signal peptide" evidence="5">
    <location>
        <begin position="1"/>
        <end position="34"/>
    </location>
</feature>
<dbReference type="PANTHER" id="PTHR10353:SF36">
    <property type="entry name" value="LP05116P"/>
    <property type="match status" value="1"/>
</dbReference>
<dbReference type="PRINTS" id="PR00131">
    <property type="entry name" value="GLHYDRLASE1"/>
</dbReference>
<evidence type="ECO:0000256" key="5">
    <source>
        <dbReference type="SAM" id="SignalP"/>
    </source>
</evidence>
<keyword evidence="5" id="KW-0732">Signal</keyword>
<dbReference type="Proteomes" id="UP001367771">
    <property type="component" value="Unassembled WGS sequence"/>
</dbReference>
<dbReference type="PANTHER" id="PTHR10353">
    <property type="entry name" value="GLYCOSYL HYDROLASE"/>
    <property type="match status" value="1"/>
</dbReference>
<accession>A0ABU8H6F7</accession>
<keyword evidence="2" id="KW-0378">Hydrolase</keyword>
<proteinExistence type="inferred from homology"/>